<name>A0A0D3HIS7_9ORYZ</name>
<dbReference type="PANTHER" id="PTHR33074:SF53">
    <property type="entry name" value="DUF1618 DOMAIN-CONTAINING PROTEIN"/>
    <property type="match status" value="1"/>
</dbReference>
<sequence length="446" mass="50150">MEREADDPSPSIANWVVIEPEICRKDVASYCRHGVTSAKVHASNGQFLRVSFELSAPPSVSRLFLHCPEEREMGSFDTVVAAHDDAVLFRLEIDFEGLCPLALYAVDYFVYTAGAHPSGGPELSLLPRTYPTNDEFYAAPKDSWVRTSPWRMRDVQSIGLLRTGKRGFVVAELRPYPSIADDEHDEPLAATLFMLRSNGESPKAAGEWEVKLLTARGGKAKRGDIRWWQTHKVVPFGTYLCWVDLYRGVILCNVNHEKPDLQYVQLPAEGAPHCSPDLYRTGFPQASRTVCIGNGNEMKFISVIRSNGMLSGASKPGSSFTITIWTLKQSYDVMEWVKDAAIGAHQLWAMEGYDRLLPRIAPQFPLLSMDNPEIIHFVLREKDTFDADTNMYLVTVNIVSKKVLSYEDIEANISEESDDTAAYSLFCNEPFFPSEFPKYLKKPTSR</sequence>
<keyword evidence="3" id="KW-1185">Reference proteome</keyword>
<dbReference type="Pfam" id="PF07762">
    <property type="entry name" value="DUF1618"/>
    <property type="match status" value="1"/>
</dbReference>
<evidence type="ECO:0000259" key="1">
    <source>
        <dbReference type="Pfam" id="PF07762"/>
    </source>
</evidence>
<dbReference type="InterPro" id="IPR011676">
    <property type="entry name" value="DUF1618"/>
</dbReference>
<proteinExistence type="predicted"/>
<dbReference type="PaxDb" id="65489-OBART11G04590.1"/>
<accession>A0A0D3HIS7</accession>
<organism evidence="2">
    <name type="scientific">Oryza barthii</name>
    <dbReference type="NCBI Taxonomy" id="65489"/>
    <lineage>
        <taxon>Eukaryota</taxon>
        <taxon>Viridiplantae</taxon>
        <taxon>Streptophyta</taxon>
        <taxon>Embryophyta</taxon>
        <taxon>Tracheophyta</taxon>
        <taxon>Spermatophyta</taxon>
        <taxon>Magnoliopsida</taxon>
        <taxon>Liliopsida</taxon>
        <taxon>Poales</taxon>
        <taxon>Poaceae</taxon>
        <taxon>BOP clade</taxon>
        <taxon>Oryzoideae</taxon>
        <taxon>Oryzeae</taxon>
        <taxon>Oryzinae</taxon>
        <taxon>Oryza</taxon>
    </lineage>
</organism>
<evidence type="ECO:0000313" key="3">
    <source>
        <dbReference type="Proteomes" id="UP000026960"/>
    </source>
</evidence>
<dbReference type="HOGENOM" id="CLU_019112_1_1_1"/>
<protein>
    <recommendedName>
        <fullName evidence="1">DUF1618 domain-containing protein</fullName>
    </recommendedName>
</protein>
<dbReference type="eggNOG" id="ENOG502R4Z9">
    <property type="taxonomic scope" value="Eukaryota"/>
</dbReference>
<dbReference type="EnsemblPlants" id="OBART11G04590.1">
    <property type="protein sequence ID" value="OBART11G04590.1"/>
    <property type="gene ID" value="OBART11G04590"/>
</dbReference>
<dbReference type="PANTHER" id="PTHR33074">
    <property type="entry name" value="EXPRESSED PROTEIN-RELATED"/>
    <property type="match status" value="1"/>
</dbReference>
<evidence type="ECO:0000313" key="2">
    <source>
        <dbReference type="EnsemblPlants" id="OBART11G04590.1"/>
    </source>
</evidence>
<reference evidence="2" key="1">
    <citation type="journal article" date="2009" name="Rice">
        <title>De Novo Next Generation Sequencing of Plant Genomes.</title>
        <authorList>
            <person name="Rounsley S."/>
            <person name="Marri P.R."/>
            <person name="Yu Y."/>
            <person name="He R."/>
            <person name="Sisneros N."/>
            <person name="Goicoechea J.L."/>
            <person name="Lee S.J."/>
            <person name="Angelova A."/>
            <person name="Kudrna D."/>
            <person name="Luo M."/>
            <person name="Affourtit J."/>
            <person name="Desany B."/>
            <person name="Knight J."/>
            <person name="Niazi F."/>
            <person name="Egholm M."/>
            <person name="Wing R.A."/>
        </authorList>
    </citation>
    <scope>NUCLEOTIDE SEQUENCE [LARGE SCALE GENOMIC DNA]</scope>
    <source>
        <strain evidence="2">cv. IRGC 105608</strain>
    </source>
</reference>
<dbReference type="Gramene" id="OBART11G04590.1">
    <property type="protein sequence ID" value="OBART11G04590.1"/>
    <property type="gene ID" value="OBART11G04590"/>
</dbReference>
<feature type="domain" description="DUF1618" evidence="1">
    <location>
        <begin position="242"/>
        <end position="376"/>
    </location>
</feature>
<reference evidence="2" key="2">
    <citation type="submission" date="2015-03" db="UniProtKB">
        <authorList>
            <consortium name="EnsemblPlants"/>
        </authorList>
    </citation>
    <scope>IDENTIFICATION</scope>
</reference>
<dbReference type="AlphaFoldDB" id="A0A0D3HIS7"/>
<dbReference type="Proteomes" id="UP000026960">
    <property type="component" value="Chromosome 11"/>
</dbReference>